<dbReference type="AlphaFoldDB" id="A0AA39MF86"/>
<reference evidence="1" key="1">
    <citation type="submission" date="2023-06" db="EMBL/GenBank/DDBJ databases">
        <authorList>
            <consortium name="Lawrence Berkeley National Laboratory"/>
            <person name="Ahrendt S."/>
            <person name="Sahu N."/>
            <person name="Indic B."/>
            <person name="Wong-Bajracharya J."/>
            <person name="Merenyi Z."/>
            <person name="Ke H.-M."/>
            <person name="Monk M."/>
            <person name="Kocsube S."/>
            <person name="Drula E."/>
            <person name="Lipzen A."/>
            <person name="Balint B."/>
            <person name="Henrissat B."/>
            <person name="Andreopoulos B."/>
            <person name="Martin F.M."/>
            <person name="Harder C.B."/>
            <person name="Rigling D."/>
            <person name="Ford K.L."/>
            <person name="Foster G.D."/>
            <person name="Pangilinan J."/>
            <person name="Papanicolaou A."/>
            <person name="Barry K."/>
            <person name="LaButti K."/>
            <person name="Viragh M."/>
            <person name="Koriabine M."/>
            <person name="Yan M."/>
            <person name="Riley R."/>
            <person name="Champramary S."/>
            <person name="Plett K.L."/>
            <person name="Tsai I.J."/>
            <person name="Slot J."/>
            <person name="Sipos G."/>
            <person name="Plett J."/>
            <person name="Nagy L.G."/>
            <person name="Grigoriev I.V."/>
        </authorList>
    </citation>
    <scope>NUCLEOTIDE SEQUENCE</scope>
    <source>
        <strain evidence="1">FPL87.14</strain>
    </source>
</reference>
<dbReference type="Proteomes" id="UP001175226">
    <property type="component" value="Unassembled WGS sequence"/>
</dbReference>
<sequence length="233" mass="26012">MAGGVVTTNSCLDERLEITIMANLKLGTVPKEYTKIQQRELHHHERRISLIQRMETHPIIERHKRRTAYSNIHIPDKKVAQSHHGGHGRVIFGAWHCPVSRGHQKPEHHGPSTNSSPGYKRTVPFLERVVVPQMVALPSRTTVLESTDYTQVPMMSGQADKQRTHAELFANVGVQPMPQLHCCLDVLGWMVKLDPEASFGVPTFAIMGSIIPSITCIVKKKGDSESSSYSLLS</sequence>
<evidence type="ECO:0000313" key="1">
    <source>
        <dbReference type="EMBL" id="KAK0431315.1"/>
    </source>
</evidence>
<evidence type="ECO:0000313" key="2">
    <source>
        <dbReference type="Proteomes" id="UP001175226"/>
    </source>
</evidence>
<gene>
    <name evidence="1" type="ORF">EV421DRAFT_1743218</name>
</gene>
<organism evidence="1 2">
    <name type="scientific">Armillaria borealis</name>
    <dbReference type="NCBI Taxonomy" id="47425"/>
    <lineage>
        <taxon>Eukaryota</taxon>
        <taxon>Fungi</taxon>
        <taxon>Dikarya</taxon>
        <taxon>Basidiomycota</taxon>
        <taxon>Agaricomycotina</taxon>
        <taxon>Agaricomycetes</taxon>
        <taxon>Agaricomycetidae</taxon>
        <taxon>Agaricales</taxon>
        <taxon>Marasmiineae</taxon>
        <taxon>Physalacriaceae</taxon>
        <taxon>Armillaria</taxon>
    </lineage>
</organism>
<keyword evidence="2" id="KW-1185">Reference proteome</keyword>
<comment type="caution">
    <text evidence="1">The sequence shown here is derived from an EMBL/GenBank/DDBJ whole genome shotgun (WGS) entry which is preliminary data.</text>
</comment>
<protein>
    <submittedName>
        <fullName evidence="1">Uncharacterized protein</fullName>
    </submittedName>
</protein>
<proteinExistence type="predicted"/>
<name>A0AA39MF86_9AGAR</name>
<dbReference type="EMBL" id="JAUEPT010000117">
    <property type="protein sequence ID" value="KAK0431315.1"/>
    <property type="molecule type" value="Genomic_DNA"/>
</dbReference>
<accession>A0AA39MF86</accession>